<comment type="caution">
    <text evidence="7">The sequence shown here is derived from an EMBL/GenBank/DDBJ whole genome shotgun (WGS) entry which is preliminary data.</text>
</comment>
<keyword evidence="4" id="KW-0106">Calcium</keyword>
<feature type="signal peptide" evidence="5">
    <location>
        <begin position="1"/>
        <end position="25"/>
    </location>
</feature>
<dbReference type="InterPro" id="IPR024607">
    <property type="entry name" value="Sulfatase_CS"/>
</dbReference>
<evidence type="ECO:0000259" key="6">
    <source>
        <dbReference type="Pfam" id="PF00884"/>
    </source>
</evidence>
<comment type="similarity">
    <text evidence="1">Belongs to the sulfatase family.</text>
</comment>
<dbReference type="Gene3D" id="3.40.720.10">
    <property type="entry name" value="Alkaline Phosphatase, subunit A"/>
    <property type="match status" value="1"/>
</dbReference>
<organism evidence="7 8">
    <name type="scientific">Gilvimarinus gilvus</name>
    <dbReference type="NCBI Taxonomy" id="3058038"/>
    <lineage>
        <taxon>Bacteria</taxon>
        <taxon>Pseudomonadati</taxon>
        <taxon>Pseudomonadota</taxon>
        <taxon>Gammaproteobacteria</taxon>
        <taxon>Cellvibrionales</taxon>
        <taxon>Cellvibrionaceae</taxon>
        <taxon>Gilvimarinus</taxon>
    </lineage>
</organism>
<keyword evidence="2" id="KW-0479">Metal-binding</keyword>
<dbReference type="RefSeq" id="WP_302721841.1">
    <property type="nucleotide sequence ID" value="NZ_JAULRU010000418.1"/>
</dbReference>
<dbReference type="InterPro" id="IPR017850">
    <property type="entry name" value="Alkaline_phosphatase_core_sf"/>
</dbReference>
<dbReference type="Pfam" id="PF00884">
    <property type="entry name" value="Sulfatase"/>
    <property type="match status" value="2"/>
</dbReference>
<evidence type="ECO:0000256" key="2">
    <source>
        <dbReference type="ARBA" id="ARBA00022723"/>
    </source>
</evidence>
<dbReference type="CDD" id="cd16027">
    <property type="entry name" value="SGSH"/>
    <property type="match status" value="1"/>
</dbReference>
<sequence length="551" mass="61795">MAKLILFRPVAILYLLIATGTSAIAQQVPPNILLLVAEDMGPRVGAFGDPVAKTPTLDKLAQQSLRYPNTFTTAGVCAPSRAALITGVNQVELGAQHMRTSSSPIGEYLAVPPPEVKAFPELLRKAGYYTYITGKLDYQFSRYGANTGPLTIWDKEGVALDWLPDKLSQPFFGMYHFGITHESRTFDKHYNANLVKQKVQDSTAQSEVKVPPYYPDTKIVRRDISRIYNNIQTMDFQVGKLLDQLESRGLSENTIVIWTTDHGDGLPRAKRELYDSGINVPLIVHTPKRYRSSMRSDIGVDNQLISFVDIAPSILSMAEVPTPFYMDGKARLTHSNAPKREYIYAAKDRLDEHLFRERAVRSKQYKLIRNYLPNKPGAVRLSYREQQALMGELWRYMDEHAINPAPAIAHWFNARPEYELYDVSIDPHEINNLAAKPDYANILRQMQGALNDWQSRVLDKGLISESTLRQEFWPGGKQPVTAAPTVSRTSGGAVALTSHTEGASLAYQFEGEDIWRVYTLPFTAPKNGKVLAKAVRYGYGPSEVVVVKATR</sequence>
<dbReference type="InterPro" id="IPR000917">
    <property type="entry name" value="Sulfatase_N"/>
</dbReference>
<dbReference type="Proteomes" id="UP001273505">
    <property type="component" value="Unassembled WGS sequence"/>
</dbReference>
<feature type="chain" id="PRO_5046511550" evidence="5">
    <location>
        <begin position="26"/>
        <end position="551"/>
    </location>
</feature>
<name>A0ABU4S0B6_9GAMM</name>
<evidence type="ECO:0000256" key="4">
    <source>
        <dbReference type="ARBA" id="ARBA00022837"/>
    </source>
</evidence>
<reference evidence="7 8" key="1">
    <citation type="submission" date="2023-11" db="EMBL/GenBank/DDBJ databases">
        <title>Gilvimarinus fulvus sp. nov., isolated from the surface of Kelp.</title>
        <authorList>
            <person name="Sun Y.Y."/>
            <person name="Gong Y."/>
            <person name="Du Z.J."/>
        </authorList>
    </citation>
    <scope>NUCLEOTIDE SEQUENCE [LARGE SCALE GENOMIC DNA]</scope>
    <source>
        <strain evidence="7 8">SDUM040013</strain>
    </source>
</reference>
<dbReference type="EMBL" id="JAXAFO010000017">
    <property type="protein sequence ID" value="MDX6849951.1"/>
    <property type="molecule type" value="Genomic_DNA"/>
</dbReference>
<dbReference type="PROSITE" id="PS00523">
    <property type="entry name" value="SULFATASE_1"/>
    <property type="match status" value="1"/>
</dbReference>
<accession>A0ABU4S0B6</accession>
<keyword evidence="3" id="KW-0378">Hydrolase</keyword>
<protein>
    <submittedName>
        <fullName evidence="7">Sulfatase-like hydrolase/transferase</fullName>
    </submittedName>
</protein>
<dbReference type="SUPFAM" id="SSF53649">
    <property type="entry name" value="Alkaline phosphatase-like"/>
    <property type="match status" value="1"/>
</dbReference>
<evidence type="ECO:0000313" key="8">
    <source>
        <dbReference type="Proteomes" id="UP001273505"/>
    </source>
</evidence>
<gene>
    <name evidence="7" type="ORF">SCD92_11320</name>
</gene>
<dbReference type="PANTHER" id="PTHR42693">
    <property type="entry name" value="ARYLSULFATASE FAMILY MEMBER"/>
    <property type="match status" value="1"/>
</dbReference>
<proteinExistence type="inferred from homology"/>
<evidence type="ECO:0000256" key="3">
    <source>
        <dbReference type="ARBA" id="ARBA00022801"/>
    </source>
</evidence>
<keyword evidence="5" id="KW-0732">Signal</keyword>
<feature type="domain" description="Sulfatase N-terminal" evidence="6">
    <location>
        <begin position="159"/>
        <end position="319"/>
    </location>
</feature>
<feature type="domain" description="Sulfatase N-terminal" evidence="6">
    <location>
        <begin position="30"/>
        <end position="141"/>
    </location>
</feature>
<evidence type="ECO:0000256" key="5">
    <source>
        <dbReference type="SAM" id="SignalP"/>
    </source>
</evidence>
<dbReference type="PANTHER" id="PTHR42693:SF53">
    <property type="entry name" value="ENDO-4-O-SULFATASE"/>
    <property type="match status" value="1"/>
</dbReference>
<evidence type="ECO:0000313" key="7">
    <source>
        <dbReference type="EMBL" id="MDX6849951.1"/>
    </source>
</evidence>
<keyword evidence="8" id="KW-1185">Reference proteome</keyword>
<dbReference type="InterPro" id="IPR050738">
    <property type="entry name" value="Sulfatase"/>
</dbReference>
<evidence type="ECO:0000256" key="1">
    <source>
        <dbReference type="ARBA" id="ARBA00008779"/>
    </source>
</evidence>